<gene>
    <name evidence="2" type="ORF">CDAR_455591</name>
</gene>
<evidence type="ECO:0000313" key="3">
    <source>
        <dbReference type="Proteomes" id="UP001054837"/>
    </source>
</evidence>
<accession>A0AAV4MWU4</accession>
<keyword evidence="3" id="KW-1185">Reference proteome</keyword>
<name>A0AAV4MWU4_9ARAC</name>
<feature type="region of interest" description="Disordered" evidence="1">
    <location>
        <begin position="320"/>
        <end position="351"/>
    </location>
</feature>
<evidence type="ECO:0000313" key="2">
    <source>
        <dbReference type="EMBL" id="GIX76250.1"/>
    </source>
</evidence>
<sequence length="351" mass="39494">MDTSNTPLQSTALPTELSTGVREVLFFLLNISQQNNLQKKTFHISVEPESNQRPMDTSNTPLQSTALPTELSTGGREVLFFLLNISQQNNLQKKKTFHISVEPESNQRPMDTSNTPLQSTALPTELSTGVREVLFFLLNISQQNNLQKKTFHISVEPESNQRPMDTSNTPLQSTALPTELSTGVREVLFFLLNISQQNNLQKKKTFHISVEPESNQRPMDTSNTPLQSTALPTELSTGVREVLFFLLNISQQNNLQKKTFHISVEPESNQRPMDTSNTPLQSTALPTELSTGVREVLFFLLNISQQNNLQKKKTFHISVEPESNQRPMDTSNTPLQSTALPTELSTTYRRA</sequence>
<dbReference type="EMBL" id="BPLQ01000919">
    <property type="protein sequence ID" value="GIX76250.1"/>
    <property type="molecule type" value="Genomic_DNA"/>
</dbReference>
<feature type="compositionally biased region" description="Polar residues" evidence="1">
    <location>
        <begin position="321"/>
        <end position="351"/>
    </location>
</feature>
<comment type="caution">
    <text evidence="2">The sequence shown here is derived from an EMBL/GenBank/DDBJ whole genome shotgun (WGS) entry which is preliminary data.</text>
</comment>
<proteinExistence type="predicted"/>
<evidence type="ECO:0000256" key="1">
    <source>
        <dbReference type="SAM" id="MobiDB-lite"/>
    </source>
</evidence>
<protein>
    <submittedName>
        <fullName evidence="2">Uncharacterized protein</fullName>
    </submittedName>
</protein>
<dbReference type="Proteomes" id="UP001054837">
    <property type="component" value="Unassembled WGS sequence"/>
</dbReference>
<reference evidence="2 3" key="1">
    <citation type="submission" date="2021-06" db="EMBL/GenBank/DDBJ databases">
        <title>Caerostris darwini draft genome.</title>
        <authorList>
            <person name="Kono N."/>
            <person name="Arakawa K."/>
        </authorList>
    </citation>
    <scope>NUCLEOTIDE SEQUENCE [LARGE SCALE GENOMIC DNA]</scope>
</reference>
<dbReference type="AlphaFoldDB" id="A0AAV4MWU4"/>
<organism evidence="2 3">
    <name type="scientific">Caerostris darwini</name>
    <dbReference type="NCBI Taxonomy" id="1538125"/>
    <lineage>
        <taxon>Eukaryota</taxon>
        <taxon>Metazoa</taxon>
        <taxon>Ecdysozoa</taxon>
        <taxon>Arthropoda</taxon>
        <taxon>Chelicerata</taxon>
        <taxon>Arachnida</taxon>
        <taxon>Araneae</taxon>
        <taxon>Araneomorphae</taxon>
        <taxon>Entelegynae</taxon>
        <taxon>Araneoidea</taxon>
        <taxon>Araneidae</taxon>
        <taxon>Caerostris</taxon>
    </lineage>
</organism>